<keyword evidence="4" id="KW-0408">Iron</keyword>
<dbReference type="Gene3D" id="1.10.1060.10">
    <property type="entry name" value="Alpha-helical ferredoxin"/>
    <property type="match status" value="1"/>
</dbReference>
<dbReference type="GO" id="GO:0051536">
    <property type="term" value="F:iron-sulfur cluster binding"/>
    <property type="evidence" value="ECO:0007669"/>
    <property type="project" value="UniProtKB-KW"/>
</dbReference>
<evidence type="ECO:0000313" key="7">
    <source>
        <dbReference type="EMBL" id="PPK68696.1"/>
    </source>
</evidence>
<dbReference type="InterPro" id="IPR017900">
    <property type="entry name" value="4Fe4S_Fe_S_CS"/>
</dbReference>
<proteinExistence type="predicted"/>
<dbReference type="PROSITE" id="PS51387">
    <property type="entry name" value="FAD_PCMH"/>
    <property type="match status" value="1"/>
</dbReference>
<dbReference type="PANTHER" id="PTHR42934:SF2">
    <property type="entry name" value="GLYCOLATE OXIDASE SUBUNIT GLCD"/>
    <property type="match status" value="1"/>
</dbReference>
<reference evidence="7 8" key="1">
    <citation type="submission" date="2018-02" db="EMBL/GenBank/DDBJ databases">
        <title>Subsurface microbial communities from deep shales in Ohio and West Virginia, USA.</title>
        <authorList>
            <person name="Wrighton K."/>
        </authorList>
    </citation>
    <scope>NUCLEOTIDE SEQUENCE [LARGE SCALE GENOMIC DNA]</scope>
    <source>
        <strain evidence="7 8">OWC-G53F</strain>
    </source>
</reference>
<dbReference type="PROSITE" id="PS00198">
    <property type="entry name" value="4FE4S_FER_1"/>
    <property type="match status" value="1"/>
</dbReference>
<dbReference type="InterPro" id="IPR022153">
    <property type="entry name" value="DUF3683"/>
</dbReference>
<dbReference type="SUPFAM" id="SSF56176">
    <property type="entry name" value="FAD-binding/transporter-associated domain-like"/>
    <property type="match status" value="1"/>
</dbReference>
<comment type="caution">
    <text evidence="7">The sequence shown here is derived from an EMBL/GenBank/DDBJ whole genome shotgun (WGS) entry which is preliminary data.</text>
</comment>
<evidence type="ECO:0000256" key="5">
    <source>
        <dbReference type="ARBA" id="ARBA00023014"/>
    </source>
</evidence>
<keyword evidence="8" id="KW-1185">Reference proteome</keyword>
<dbReference type="InterPro" id="IPR006094">
    <property type="entry name" value="Oxid_FAD_bind_N"/>
</dbReference>
<dbReference type="InterPro" id="IPR036318">
    <property type="entry name" value="FAD-bd_PCMH-like_sf"/>
</dbReference>
<accession>A0A2S6GU25</accession>
<dbReference type="InterPro" id="IPR009051">
    <property type="entry name" value="Helical_ferredxn"/>
</dbReference>
<keyword evidence="3" id="KW-0274">FAD</keyword>
<dbReference type="EMBL" id="PTIY01000011">
    <property type="protein sequence ID" value="PPK68696.1"/>
    <property type="molecule type" value="Genomic_DNA"/>
</dbReference>
<evidence type="ECO:0000259" key="6">
    <source>
        <dbReference type="PROSITE" id="PS51387"/>
    </source>
</evidence>
<evidence type="ECO:0000256" key="1">
    <source>
        <dbReference type="ARBA" id="ARBA00022630"/>
    </source>
</evidence>
<dbReference type="GO" id="GO:0071949">
    <property type="term" value="F:FAD binding"/>
    <property type="evidence" value="ECO:0007669"/>
    <property type="project" value="InterPro"/>
</dbReference>
<evidence type="ECO:0000313" key="8">
    <source>
        <dbReference type="Proteomes" id="UP000238071"/>
    </source>
</evidence>
<dbReference type="Pfam" id="PF02754">
    <property type="entry name" value="CCG"/>
    <property type="match status" value="2"/>
</dbReference>
<dbReference type="Gene3D" id="3.30.70.2740">
    <property type="match status" value="1"/>
</dbReference>
<dbReference type="RefSeq" id="WP_104424528.1">
    <property type="nucleotide sequence ID" value="NZ_PTIY01000011.1"/>
</dbReference>
<dbReference type="InterPro" id="IPR017896">
    <property type="entry name" value="4Fe4S_Fe-S-bd"/>
</dbReference>
<dbReference type="AlphaFoldDB" id="A0A2S6GU25"/>
<dbReference type="InterPro" id="IPR016166">
    <property type="entry name" value="FAD-bd_PCMH"/>
</dbReference>
<evidence type="ECO:0000256" key="2">
    <source>
        <dbReference type="ARBA" id="ARBA00022723"/>
    </source>
</evidence>
<keyword evidence="2" id="KW-0479">Metal-binding</keyword>
<dbReference type="GO" id="GO:0016491">
    <property type="term" value="F:oxidoreductase activity"/>
    <property type="evidence" value="ECO:0007669"/>
    <property type="project" value="UniProtKB-ARBA"/>
</dbReference>
<keyword evidence="1" id="KW-0285">Flavoprotein</keyword>
<dbReference type="SUPFAM" id="SSF55103">
    <property type="entry name" value="FAD-linked oxidases, C-terminal domain"/>
    <property type="match status" value="2"/>
</dbReference>
<evidence type="ECO:0000256" key="4">
    <source>
        <dbReference type="ARBA" id="ARBA00023004"/>
    </source>
</evidence>
<keyword evidence="5" id="KW-0411">Iron-sulfur</keyword>
<dbReference type="InterPro" id="IPR016169">
    <property type="entry name" value="FAD-bd_PCMH_sub2"/>
</dbReference>
<feature type="domain" description="FAD-binding PCMH-type" evidence="6">
    <location>
        <begin position="174"/>
        <end position="406"/>
    </location>
</feature>
<dbReference type="InterPro" id="IPR004017">
    <property type="entry name" value="Cys_rich_dom"/>
</dbReference>
<dbReference type="Gene3D" id="3.30.465.10">
    <property type="match status" value="1"/>
</dbReference>
<dbReference type="Pfam" id="PF13183">
    <property type="entry name" value="Fer4_8"/>
    <property type="match status" value="1"/>
</dbReference>
<dbReference type="InterPro" id="IPR051914">
    <property type="entry name" value="FAD-linked_OxidoTrans_Type4"/>
</dbReference>
<protein>
    <submittedName>
        <fullName evidence="7">FAD/FMN-containing dehydrogenase</fullName>
    </submittedName>
</protein>
<dbReference type="SUPFAM" id="SSF46548">
    <property type="entry name" value="alpha-helical ferredoxin"/>
    <property type="match status" value="1"/>
</dbReference>
<dbReference type="InterPro" id="IPR004113">
    <property type="entry name" value="FAD-bd_oxidored_4_C"/>
</dbReference>
<evidence type="ECO:0000256" key="3">
    <source>
        <dbReference type="ARBA" id="ARBA00022827"/>
    </source>
</evidence>
<dbReference type="InterPro" id="IPR016164">
    <property type="entry name" value="FAD-linked_Oxase-like_C"/>
</dbReference>
<dbReference type="Pfam" id="PF12447">
    <property type="entry name" value="DUF3683"/>
    <property type="match status" value="1"/>
</dbReference>
<gene>
    <name evidence="7" type="ORF">B0F88_111104</name>
</gene>
<dbReference type="Proteomes" id="UP000238071">
    <property type="component" value="Unassembled WGS sequence"/>
</dbReference>
<dbReference type="GO" id="GO:0046872">
    <property type="term" value="F:metal ion binding"/>
    <property type="evidence" value="ECO:0007669"/>
    <property type="project" value="UniProtKB-KW"/>
</dbReference>
<dbReference type="OrthoDB" id="9811557at2"/>
<dbReference type="PANTHER" id="PTHR42934">
    <property type="entry name" value="GLYCOLATE OXIDASE SUBUNIT GLCD"/>
    <property type="match status" value="1"/>
</dbReference>
<dbReference type="Pfam" id="PF01565">
    <property type="entry name" value="FAD_binding_4"/>
    <property type="match status" value="1"/>
</dbReference>
<dbReference type="Pfam" id="PF02913">
    <property type="entry name" value="FAD-oxidase_C"/>
    <property type="match status" value="2"/>
</dbReference>
<organism evidence="7 8">
    <name type="scientific">Methylobacter tundripaludum</name>
    <dbReference type="NCBI Taxonomy" id="173365"/>
    <lineage>
        <taxon>Bacteria</taxon>
        <taxon>Pseudomonadati</taxon>
        <taxon>Pseudomonadota</taxon>
        <taxon>Gammaproteobacteria</taxon>
        <taxon>Methylococcales</taxon>
        <taxon>Methylococcaceae</taxon>
        <taxon>Methylobacter</taxon>
    </lineage>
</organism>
<sequence>MSPTTVKTAANSTISIPRGYREIPFNYTSADDWQVVSFLLGAEIALILEELRDRRVTGRSARLLMRFFGEIMIYRRNPYLFQELVTSAGRRKRMFENAEKHLKIIEQNIGDESRVHKVLVASRQLLDDFRSDVEKTPGLRKRMKRELGAITGVANVLFDPFSLVSHATDATDWRLFLPVAVVMPDKEAQLAPLLTAIAKMGLKAVPRGGGTGLTGGAVPLRSDCVVVNTEKLDRIRGTRDMEFKLSDGQTATAQVLEVEVGVITEKAHQFASNRGLVFATDPTSAWASSIGGNIAENAGGKCAVRWGTCIDNLISWRMAMPGGKRWEVRRIDHQLRKILPEDNVTFEVLDQKSGESIKIIVLKGSEIRKKGLWKDITNKALGGVPGLQKEGTDGLITSAEFILYPKFEATRTICLEFFGHDMEEASRVIVELSKAFPFPDRGEDTLVALEHFDDEYVRAIDYQVKSSRFKTPKAVLLIDVAGHSLEQAQRGIDKIRAILEQYPNSELFEAHDAAEAERYWADRKKFGAIARRTNAFKLNEDVVIPLETLAEFARFIDEVNVEEERYAQLKFLDRAAALFREPPLEDNNDSFDARSSVALELDAAARNALATADEKTLRSLSVINEFRQQFAELARGFPKIIAAVELAHQEVRDRRIVLATHMHAGDGNVHVNLPVLSNDRDMLERSGEVIDHVMYKVVELGGVVSGEHGIGVTKLKYLEPERLAALSAYRSEVDPTGLMNPGKLNDFDALEHIFTPSFNLLGLEARILRHGQLEELANKIAHCVRCGKCKPDCGVFHPAGSLFYHPRNKNLAIGAIIEALLFDAQREYSTKFELLQWLEEVSDHCTTCHKCAKPCPVDIDSADVSVLERRILADWGYKHTAAATKMTLRYLHSDSPMFNKVFRFGVLRAGFVGQQLGAVIAKPLQPKKGQSKHYPLQLLSSPMPTVPSKTLRDLLPNCKEDQVLVFEPDEEAERTVFYFPGCGSERMVSDISMAALHVLMGLKTRVVLPPPFLCCGFPAYANGQAEMHSQNGLRVTILLNQIRDMFTHLEFDGCVVTCGTCREGLNEMEAAKLFGGRLVDITRYALERDLQLAGTGSESYLYHAPCHDSLDGKALDVLDRLGGFGSVTPVPNCCSEAGTLSLSRPDISAAMLHRKRESLAEVMPEKGRATILTNCPSCIQGLGRNKGMGVDPQHLAVTLAEKMSGKSWLKQFKVQAAKAKAFNF</sequence>
<name>A0A2S6GU25_9GAMM</name>